<gene>
    <name evidence="3" type="ORF">TRL7639_00052</name>
</gene>
<proteinExistence type="predicted"/>
<dbReference type="Proteomes" id="UP000193077">
    <property type="component" value="Unassembled WGS sequence"/>
</dbReference>
<keyword evidence="4" id="KW-1185">Reference proteome</keyword>
<feature type="coiled-coil region" evidence="1">
    <location>
        <begin position="76"/>
        <end position="103"/>
    </location>
</feature>
<evidence type="ECO:0000256" key="1">
    <source>
        <dbReference type="SAM" id="Coils"/>
    </source>
</evidence>
<evidence type="ECO:0000256" key="2">
    <source>
        <dbReference type="SAM" id="MobiDB-lite"/>
    </source>
</evidence>
<sequence length="140" mass="15800">MTRPRQEATFKPLQFRVTEEEFDYFSKMAAEFAGFRHGAKTALFRELISHYECNPGSDGDPSGNSNVANRPLNEQLSKMEAILADVERQQAALLDRLGEHEERECRHSPDKFGTETSVANHSEQIGLGDLLSKLSAKIFR</sequence>
<accession>A0A1Y5R9E7</accession>
<keyword evidence="1" id="KW-0175">Coiled coil</keyword>
<feature type="region of interest" description="Disordered" evidence="2">
    <location>
        <begin position="54"/>
        <end position="73"/>
    </location>
</feature>
<dbReference type="AlphaFoldDB" id="A0A1Y5R9E7"/>
<dbReference type="EMBL" id="FWFO01000001">
    <property type="protein sequence ID" value="SLN11037.1"/>
    <property type="molecule type" value="Genomic_DNA"/>
</dbReference>
<name>A0A1Y5R9E7_9RHOB</name>
<evidence type="ECO:0000313" key="4">
    <source>
        <dbReference type="Proteomes" id="UP000193077"/>
    </source>
</evidence>
<organism evidence="3 4">
    <name type="scientific">Falsiruegeria litorea R37</name>
    <dbReference type="NCBI Taxonomy" id="1200284"/>
    <lineage>
        <taxon>Bacteria</taxon>
        <taxon>Pseudomonadati</taxon>
        <taxon>Pseudomonadota</taxon>
        <taxon>Alphaproteobacteria</taxon>
        <taxon>Rhodobacterales</taxon>
        <taxon>Roseobacteraceae</taxon>
        <taxon>Falsiruegeria</taxon>
    </lineage>
</organism>
<feature type="compositionally biased region" description="Polar residues" evidence="2">
    <location>
        <begin position="62"/>
        <end position="73"/>
    </location>
</feature>
<evidence type="ECO:0000313" key="3">
    <source>
        <dbReference type="EMBL" id="SLN11037.1"/>
    </source>
</evidence>
<reference evidence="3 4" key="1">
    <citation type="submission" date="2017-03" db="EMBL/GenBank/DDBJ databases">
        <authorList>
            <person name="Afonso C.L."/>
            <person name="Miller P.J."/>
            <person name="Scott M.A."/>
            <person name="Spackman E."/>
            <person name="Goraichik I."/>
            <person name="Dimitrov K.M."/>
            <person name="Suarez D.L."/>
            <person name="Swayne D.E."/>
        </authorList>
    </citation>
    <scope>NUCLEOTIDE SEQUENCE [LARGE SCALE GENOMIC DNA]</scope>
    <source>
        <strain evidence="3 4">CECT 7639</strain>
    </source>
</reference>
<protein>
    <submittedName>
        <fullName evidence="3">Uncharacterized protein</fullName>
    </submittedName>
</protein>
<dbReference type="OrthoDB" id="7862165at2"/>